<dbReference type="Proteomes" id="UP000824120">
    <property type="component" value="Chromosome 9"/>
</dbReference>
<evidence type="ECO:0008006" key="3">
    <source>
        <dbReference type="Google" id="ProtNLM"/>
    </source>
</evidence>
<evidence type="ECO:0000313" key="2">
    <source>
        <dbReference type="Proteomes" id="UP000824120"/>
    </source>
</evidence>
<gene>
    <name evidence="1" type="ORF">H5410_046182</name>
</gene>
<evidence type="ECO:0000313" key="1">
    <source>
        <dbReference type="EMBL" id="KAG5585748.1"/>
    </source>
</evidence>
<reference evidence="1 2" key="1">
    <citation type="submission" date="2020-09" db="EMBL/GenBank/DDBJ databases">
        <title>De no assembly of potato wild relative species, Solanum commersonii.</title>
        <authorList>
            <person name="Cho K."/>
        </authorList>
    </citation>
    <scope>NUCLEOTIDE SEQUENCE [LARGE SCALE GENOMIC DNA]</scope>
    <source>
        <strain evidence="1">LZ3.2</strain>
        <tissue evidence="1">Leaf</tissue>
    </source>
</reference>
<name>A0A9J5XEU8_SOLCO</name>
<protein>
    <recommendedName>
        <fullName evidence="3">RNase H type-1 domain-containing protein</fullName>
    </recommendedName>
</protein>
<dbReference type="OrthoDB" id="1323535at2759"/>
<proteinExistence type="predicted"/>
<comment type="caution">
    <text evidence="1">The sequence shown here is derived from an EMBL/GenBank/DDBJ whole genome shotgun (WGS) entry which is preliminary data.</text>
</comment>
<organism evidence="1 2">
    <name type="scientific">Solanum commersonii</name>
    <name type="common">Commerson's wild potato</name>
    <name type="synonym">Commerson's nightshade</name>
    <dbReference type="NCBI Taxonomy" id="4109"/>
    <lineage>
        <taxon>Eukaryota</taxon>
        <taxon>Viridiplantae</taxon>
        <taxon>Streptophyta</taxon>
        <taxon>Embryophyta</taxon>
        <taxon>Tracheophyta</taxon>
        <taxon>Spermatophyta</taxon>
        <taxon>Magnoliopsida</taxon>
        <taxon>eudicotyledons</taxon>
        <taxon>Gunneridae</taxon>
        <taxon>Pentapetalae</taxon>
        <taxon>asterids</taxon>
        <taxon>lamiids</taxon>
        <taxon>Solanales</taxon>
        <taxon>Solanaceae</taxon>
        <taxon>Solanoideae</taxon>
        <taxon>Solaneae</taxon>
        <taxon>Solanum</taxon>
    </lineage>
</organism>
<dbReference type="EMBL" id="JACXVP010000009">
    <property type="protein sequence ID" value="KAG5585748.1"/>
    <property type="molecule type" value="Genomic_DNA"/>
</dbReference>
<sequence length="102" mass="11777">MNYRHKLHVHNVVWTFPNKHRLKCNTNGASKGNPGLNSYALCLYDSHGDLVYANEALEGQWKIPWEMVERGKTIRKRAHELNASITHTFREANSVADLFVMK</sequence>
<dbReference type="AlphaFoldDB" id="A0A9J5XEU8"/>
<accession>A0A9J5XEU8</accession>
<keyword evidence="2" id="KW-1185">Reference proteome</keyword>